<evidence type="ECO:0008006" key="4">
    <source>
        <dbReference type="Google" id="ProtNLM"/>
    </source>
</evidence>
<feature type="transmembrane region" description="Helical" evidence="1">
    <location>
        <begin position="18"/>
        <end position="36"/>
    </location>
</feature>
<keyword evidence="1" id="KW-0812">Transmembrane</keyword>
<organism evidence="2 3">
    <name type="scientific">Alteromonas gracilis</name>
    <dbReference type="NCBI Taxonomy" id="1479524"/>
    <lineage>
        <taxon>Bacteria</taxon>
        <taxon>Pseudomonadati</taxon>
        <taxon>Pseudomonadota</taxon>
        <taxon>Gammaproteobacteria</taxon>
        <taxon>Alteromonadales</taxon>
        <taxon>Alteromonadaceae</taxon>
        <taxon>Alteromonas/Salinimonas group</taxon>
        <taxon>Alteromonas</taxon>
    </lineage>
</organism>
<keyword evidence="1" id="KW-1133">Transmembrane helix</keyword>
<dbReference type="Proteomes" id="UP000239539">
    <property type="component" value="Unassembled WGS sequence"/>
</dbReference>
<protein>
    <recommendedName>
        <fullName evidence="4">RDD domain-containing protein</fullName>
    </recommendedName>
</protein>
<dbReference type="EMBL" id="PVNO01000026">
    <property type="protein sequence ID" value="PRO68355.1"/>
    <property type="molecule type" value="Genomic_DNA"/>
</dbReference>
<keyword evidence="1" id="KW-0472">Membrane</keyword>
<evidence type="ECO:0000313" key="3">
    <source>
        <dbReference type="Proteomes" id="UP000239539"/>
    </source>
</evidence>
<evidence type="ECO:0000313" key="2">
    <source>
        <dbReference type="EMBL" id="PRO68355.1"/>
    </source>
</evidence>
<gene>
    <name evidence="2" type="ORF">C6Y39_11920</name>
</gene>
<keyword evidence="3" id="KW-1185">Reference proteome</keyword>
<proteinExistence type="predicted"/>
<evidence type="ECO:0000256" key="1">
    <source>
        <dbReference type="SAM" id="Phobius"/>
    </source>
</evidence>
<name>A0ABX5CP00_9ALTE</name>
<sequence length="61" mass="6870">MAQRVSVSIGYVDLIKQVYIVAFDLLFVTLLAPCIYSHAPKLSLMKLCFTSTPPMLFSIQF</sequence>
<reference evidence="3" key="1">
    <citation type="journal article" date="2020" name="Int. J. Syst. Evol. Microbiol.">
        <title>Alteromonas alba sp. nov., a marine bacterium isolated from the seawater of the West Pacific Ocean.</title>
        <authorList>
            <person name="Sun C."/>
            <person name="Wu Y.-H."/>
            <person name="Xamxidin M."/>
            <person name="Cheng H."/>
            <person name="Xu X.-W."/>
        </authorList>
    </citation>
    <scope>NUCLEOTIDE SEQUENCE [LARGE SCALE GENOMIC DNA]</scope>
    <source>
        <strain evidence="3">9a2</strain>
    </source>
</reference>
<comment type="caution">
    <text evidence="2">The sequence shown here is derived from an EMBL/GenBank/DDBJ whole genome shotgun (WGS) entry which is preliminary data.</text>
</comment>
<accession>A0ABX5CP00</accession>